<dbReference type="Pfam" id="PF13554">
    <property type="entry name" value="Phage_tail_terminator_5"/>
    <property type="match status" value="1"/>
</dbReference>
<dbReference type="EMBL" id="CP102480">
    <property type="protein sequence ID" value="UUX51804.1"/>
    <property type="molecule type" value="Genomic_DNA"/>
</dbReference>
<reference evidence="1" key="1">
    <citation type="submission" date="2022-08" db="EMBL/GenBank/DDBJ databases">
        <title>Nisaea acidiphila sp. nov., isolated from a marine algal debris and emended description of the genus Nisaea Urios et al. 2008.</title>
        <authorList>
            <person name="Kwon K."/>
        </authorList>
    </citation>
    <scope>NUCLEOTIDE SEQUENCE</scope>
    <source>
        <strain evidence="1">MEBiC11861</strain>
    </source>
</reference>
<dbReference type="RefSeq" id="WP_257771504.1">
    <property type="nucleotide sequence ID" value="NZ_CP102480.1"/>
</dbReference>
<name>A0A9J7AZY7_9PROT</name>
<protein>
    <submittedName>
        <fullName evidence="1">Phage tail terminator-like protein</fullName>
    </submittedName>
</protein>
<accession>A0A9J7AZY7</accession>
<proteinExistence type="predicted"/>
<keyword evidence="2" id="KW-1185">Reference proteome</keyword>
<evidence type="ECO:0000313" key="2">
    <source>
        <dbReference type="Proteomes" id="UP001060336"/>
    </source>
</evidence>
<dbReference type="InterPro" id="IPR025395">
    <property type="entry name" value="Phage_tail_terminator-like"/>
</dbReference>
<gene>
    <name evidence="1" type="ORF">NUH88_08895</name>
</gene>
<organism evidence="1 2">
    <name type="scientific">Nisaea acidiphila</name>
    <dbReference type="NCBI Taxonomy" id="1862145"/>
    <lineage>
        <taxon>Bacteria</taxon>
        <taxon>Pseudomonadati</taxon>
        <taxon>Pseudomonadota</taxon>
        <taxon>Alphaproteobacteria</taxon>
        <taxon>Rhodospirillales</taxon>
        <taxon>Thalassobaculaceae</taxon>
        <taxon>Nisaea</taxon>
    </lineage>
</organism>
<dbReference type="AlphaFoldDB" id="A0A9J7AZY7"/>
<dbReference type="Gene3D" id="3.30.2000.20">
    <property type="match status" value="1"/>
</dbReference>
<dbReference type="KEGG" id="naci:NUH88_08895"/>
<dbReference type="Proteomes" id="UP001060336">
    <property type="component" value="Chromosome"/>
</dbReference>
<sequence>MSFTSARRAVESFFAANWTETPIAFENVTFTPPEDGRWVKLMILNEQSEQAALGRPVLRRYRGRILVYCFAPAGGGAQAASLLADAAASLFDAAAIPGHVLLPPELAEDEEIDGAYRARVAIPFWRDELV</sequence>
<evidence type="ECO:0000313" key="1">
    <source>
        <dbReference type="EMBL" id="UUX51804.1"/>
    </source>
</evidence>